<evidence type="ECO:0000256" key="3">
    <source>
        <dbReference type="ARBA" id="ARBA00023015"/>
    </source>
</evidence>
<dbReference type="Pfam" id="PF18337">
    <property type="entry name" value="Tudor_RapA"/>
    <property type="match status" value="1"/>
</dbReference>
<dbReference type="Pfam" id="PF00271">
    <property type="entry name" value="Helicase_C"/>
    <property type="match status" value="1"/>
</dbReference>
<dbReference type="InterPro" id="IPR057342">
    <property type="entry name" value="DEXDc_RapA"/>
</dbReference>
<dbReference type="AlphaFoldDB" id="A0A8D4VLA6"/>
<dbReference type="NCBIfam" id="NF003426">
    <property type="entry name" value="PRK04914.1"/>
    <property type="match status" value="1"/>
</dbReference>
<dbReference type="GO" id="GO:0006355">
    <property type="term" value="P:regulation of DNA-templated transcription"/>
    <property type="evidence" value="ECO:0007669"/>
    <property type="project" value="UniProtKB-UniRule"/>
</dbReference>
<dbReference type="CDD" id="cd18011">
    <property type="entry name" value="DEXDc_RapA"/>
    <property type="match status" value="1"/>
</dbReference>
<dbReference type="PANTHER" id="PTHR45766">
    <property type="entry name" value="DNA ANNEALING HELICASE AND ENDONUCLEASE ZRANB3 FAMILY MEMBER"/>
    <property type="match status" value="1"/>
</dbReference>
<evidence type="ECO:0000313" key="10">
    <source>
        <dbReference type="EMBL" id="BBL69666.1"/>
    </source>
</evidence>
<keyword evidence="5 7" id="KW-0010">Activator</keyword>
<keyword evidence="4 7" id="KW-0238">DNA-binding</keyword>
<comment type="subunit">
    <text evidence="7">Interacts with the RNAP. Has a higher affinity for the core RNAP than for the holoenzyme. Its ATPase activity is stimulated by binding to RNAP.</text>
</comment>
<keyword evidence="3 7" id="KW-0805">Transcription regulation</keyword>
<evidence type="ECO:0000256" key="4">
    <source>
        <dbReference type="ARBA" id="ARBA00023125"/>
    </source>
</evidence>
<dbReference type="InterPro" id="IPR049730">
    <property type="entry name" value="SNF2/RAD54-like_C"/>
</dbReference>
<sequence length="946" mass="106615">MRFVPGQRWISDTEPELGLGTVLSVEGNRVTLLFIAAEERRIYAQGNSPLTRVRFAVADTVESVDGWRIQVSSVVEKEGLLEYRGRDEDGIERTLEELDISHFLQFNKPQDRLFTGQIDDAKLYALRYATLLHQGRIDRSPVRGLVGPRTSLIPHQLYIAHEVATRHAPRVLLADEVGLGKTIEAGLILHHQLLTGRIRRVLVVVPEPLLHQWLVEMMRRFNLRFSLVDEDAWEEEPNANPFLEHDLVLCALGAFMREPQRQRQALAAPWDTMVVDEAHHLEWSSAHASPEYVFVEQLSRAIPSVLLLTATPEQLGKAAHFARLRLLDPDRFHDYEQFLQEEKLYEPLAHLIDHLLGEQPLSPEVLGQLKDLAAQDKAEELLSRLNDAEDGPAARERLLRLLLDRHGTGRILFRNTRAAVHGFPERVLHAYPVACPSDFAAAAATTGEARLHPETAVPRIDGEIWWRRDPRVERLAEILKTLKGQKVLVICAADKTALELEEALRVRTGLGTVVFHAGMSIIARDRAAAWFADADQGAQVLVCSEIGSEGRNFQFAHHMVLFDLPYNPDLLEQRIGRLDRIGQRENIQIHVLYLEDTAQSVLFQWYRDGLDAFSRPCPAALAVLQQLAPQLDEQLQKADPAGMQRLLEQARQLTEKILRDLHEGRDRLLELNSCRLNDAKRLVSAIDEFEQEHGVWDYLEQVFDGYGVNVEEHSDDCYILTPGENMLIPHFPELLDDGVTVTLNRDIALAREDMLFLTWEHPMVSGAADLILTSGHGNATVSMLYHPNLEDGQLLLEAVFLLECSAPKQLQIGRFLPQTLVRTLIDGNLRDVAAEIPFDSLHDSGQPIDRVHAAALVRSQQKVLARMLQTAEKVAQKQAPALVAEAGKEMLDTLGAELKRLNALKKVNPAVRAEEIEQLRQTIIDSHGYIQSAQLRLDAVRVVLTV</sequence>
<keyword evidence="7" id="KW-0067">ATP-binding</keyword>
<feature type="domain" description="Helicase C-terminal" evidence="9">
    <location>
        <begin position="474"/>
        <end position="625"/>
    </location>
</feature>
<feature type="short sequence motif" description="DEAH box" evidence="7">
    <location>
        <begin position="276"/>
        <end position="279"/>
    </location>
</feature>
<accession>A0A8D4VLA6</accession>
<dbReference type="KEGG" id="moz:MoryE10_02720"/>
<dbReference type="PROSITE" id="PS51192">
    <property type="entry name" value="HELICASE_ATP_BIND_1"/>
    <property type="match status" value="1"/>
</dbReference>
<organism evidence="10 11">
    <name type="scientific">Methylogaea oryzae</name>
    <dbReference type="NCBI Taxonomy" id="1295382"/>
    <lineage>
        <taxon>Bacteria</taxon>
        <taxon>Pseudomonadati</taxon>
        <taxon>Pseudomonadota</taxon>
        <taxon>Gammaproteobacteria</taxon>
        <taxon>Methylococcales</taxon>
        <taxon>Methylococcaceae</taxon>
        <taxon>Methylogaea</taxon>
    </lineage>
</organism>
<dbReference type="SMART" id="SM00490">
    <property type="entry name" value="HELICc"/>
    <property type="match status" value="1"/>
</dbReference>
<dbReference type="InterPro" id="IPR014001">
    <property type="entry name" value="Helicase_ATP-bd"/>
</dbReference>
<feature type="domain" description="Helicase ATP-binding" evidence="8">
    <location>
        <begin position="162"/>
        <end position="330"/>
    </location>
</feature>
<dbReference type="InterPro" id="IPR001650">
    <property type="entry name" value="Helicase_C-like"/>
</dbReference>
<evidence type="ECO:0000259" key="9">
    <source>
        <dbReference type="PROSITE" id="PS51194"/>
    </source>
</evidence>
<gene>
    <name evidence="7 10" type="primary">rapA</name>
    <name evidence="10" type="ORF">MoryE10_02720</name>
</gene>
<dbReference type="GO" id="GO:0004386">
    <property type="term" value="F:helicase activity"/>
    <property type="evidence" value="ECO:0007669"/>
    <property type="project" value="UniProtKB-UniRule"/>
</dbReference>
<proteinExistence type="inferred from homology"/>
<dbReference type="EC" id="3.6.4.-" evidence="7"/>
<dbReference type="GO" id="GO:0003677">
    <property type="term" value="F:DNA binding"/>
    <property type="evidence" value="ECO:0007669"/>
    <property type="project" value="UniProtKB-KW"/>
</dbReference>
<dbReference type="InterPro" id="IPR000330">
    <property type="entry name" value="SNF2_N"/>
</dbReference>
<evidence type="ECO:0000256" key="6">
    <source>
        <dbReference type="ARBA" id="ARBA00023163"/>
    </source>
</evidence>
<dbReference type="Pfam" id="PF00176">
    <property type="entry name" value="SNF2-rel_dom"/>
    <property type="match status" value="1"/>
</dbReference>
<comment type="function">
    <text evidence="7">Transcription regulator that activates transcription by stimulating RNA polymerase (RNAP) recycling in case of stress conditions such as supercoiled DNA or high salt concentrations. Probably acts by releasing the RNAP, when it is trapped or immobilized on tightly supercoiled DNA. Does not activate transcription on linear DNA. Probably not involved in DNA repair.</text>
</comment>
<dbReference type="CDD" id="cd18793">
    <property type="entry name" value="SF2_C_SNF"/>
    <property type="match status" value="1"/>
</dbReference>
<keyword evidence="2 7" id="KW-0347">Helicase</keyword>
<keyword evidence="6 7" id="KW-0804">Transcription</keyword>
<evidence type="ECO:0000313" key="11">
    <source>
        <dbReference type="Proteomes" id="UP000824988"/>
    </source>
</evidence>
<keyword evidence="1 7" id="KW-0378">Hydrolase</keyword>
<evidence type="ECO:0000256" key="2">
    <source>
        <dbReference type="ARBA" id="ARBA00022806"/>
    </source>
</evidence>
<feature type="binding site" evidence="7">
    <location>
        <begin position="175"/>
        <end position="182"/>
    </location>
    <ligand>
        <name>ATP</name>
        <dbReference type="ChEBI" id="CHEBI:30616"/>
    </ligand>
</feature>
<evidence type="ECO:0000256" key="5">
    <source>
        <dbReference type="ARBA" id="ARBA00023159"/>
    </source>
</evidence>
<reference evidence="10" key="1">
    <citation type="submission" date="2019-06" db="EMBL/GenBank/DDBJ databases">
        <title>Complete genome sequence of Methylogaea oryzae strain JCM16910.</title>
        <authorList>
            <person name="Asakawa S."/>
        </authorList>
    </citation>
    <scope>NUCLEOTIDE SEQUENCE</scope>
    <source>
        <strain evidence="10">E10</strain>
    </source>
</reference>
<dbReference type="HAMAP" id="MF_01821">
    <property type="entry name" value="Helicase_RapA"/>
    <property type="match status" value="1"/>
</dbReference>
<dbReference type="InterPro" id="IPR040766">
    <property type="entry name" value="Tudor_2_RapA"/>
</dbReference>
<keyword evidence="11" id="KW-1185">Reference proteome</keyword>
<protein>
    <recommendedName>
        <fullName evidence="7">RNA polymerase-associated protein RapA</fullName>
        <ecNumber evidence="7">3.6.4.-</ecNumber>
    </recommendedName>
    <alternativeName>
        <fullName evidence="7">ATP-dependent helicase HepA</fullName>
    </alternativeName>
</protein>
<dbReference type="GO" id="GO:0016817">
    <property type="term" value="F:hydrolase activity, acting on acid anhydrides"/>
    <property type="evidence" value="ECO:0007669"/>
    <property type="project" value="InterPro"/>
</dbReference>
<evidence type="ECO:0000256" key="7">
    <source>
        <dbReference type="HAMAP-Rule" id="MF_01821"/>
    </source>
</evidence>
<dbReference type="PROSITE" id="PS51194">
    <property type="entry name" value="HELICASE_CTER"/>
    <property type="match status" value="1"/>
</dbReference>
<dbReference type="GO" id="GO:0005524">
    <property type="term" value="F:ATP binding"/>
    <property type="evidence" value="ECO:0007669"/>
    <property type="project" value="UniProtKB-UniRule"/>
</dbReference>
<name>A0A8D4VLA6_9GAMM</name>
<dbReference type="InterPro" id="IPR040765">
    <property type="entry name" value="Tudor_1_RapA"/>
</dbReference>
<dbReference type="PANTHER" id="PTHR45766:SF6">
    <property type="entry name" value="SWI_SNF-RELATED MATRIX-ASSOCIATED ACTIN-DEPENDENT REGULATOR OF CHROMATIN SUBFAMILY A-LIKE PROTEIN 1"/>
    <property type="match status" value="1"/>
</dbReference>
<evidence type="ECO:0000256" key="1">
    <source>
        <dbReference type="ARBA" id="ARBA00022801"/>
    </source>
</evidence>
<dbReference type="EMBL" id="AP019782">
    <property type="protein sequence ID" value="BBL69666.1"/>
    <property type="molecule type" value="Genomic_DNA"/>
</dbReference>
<dbReference type="Pfam" id="PF12137">
    <property type="entry name" value="RapA_C"/>
    <property type="match status" value="1"/>
</dbReference>
<evidence type="ECO:0000259" key="8">
    <source>
        <dbReference type="PROSITE" id="PS51192"/>
    </source>
</evidence>
<dbReference type="RefSeq" id="WP_221047995.1">
    <property type="nucleotide sequence ID" value="NZ_AP019782.1"/>
</dbReference>
<dbReference type="Proteomes" id="UP000824988">
    <property type="component" value="Chromosome"/>
</dbReference>
<dbReference type="Pfam" id="PF18339">
    <property type="entry name" value="Tudor_1_RapA"/>
    <property type="match status" value="1"/>
</dbReference>
<keyword evidence="7" id="KW-0547">Nucleotide-binding</keyword>
<dbReference type="InterPro" id="IPR022737">
    <property type="entry name" value="RapA_C"/>
</dbReference>
<dbReference type="SMART" id="SM00487">
    <property type="entry name" value="DEXDc"/>
    <property type="match status" value="1"/>
</dbReference>
<dbReference type="InterPro" id="IPR023949">
    <property type="entry name" value="Helicase_RapA"/>
</dbReference>
<comment type="similarity">
    <text evidence="7">Belongs to the SNF2/RAD54 helicase family. RapA subfamily.</text>
</comment>